<protein>
    <submittedName>
        <fullName evidence="1">Uncharacterized protein</fullName>
    </submittedName>
</protein>
<gene>
    <name evidence="1" type="ORF">HERI1096_LOCUS16075</name>
</gene>
<sequence length="235" mass="25345">MPEFVNPKYTDASRTSFKKPTRLECMMQDIPRLLAAGDRVGFTDFDRWFSFSPIKNSIDQALKAHADGVYAASPGAAEEKVYRANAALLRLAGATVESAPPREYLGLPLALQPAIAMTPRFALTVDALIARVPTGASVTISSRSTLLLDGDVTLHELQLDGTLVVRAARGVQVHILGCAIHNAGWVFVPLKADSVDVPPPIAIRGYRVSKLEAVEIEITEPGNYQLVGNGVVRKV</sequence>
<proteinExistence type="predicted"/>
<reference evidence="1" key="1">
    <citation type="submission" date="2021-01" db="EMBL/GenBank/DDBJ databases">
        <authorList>
            <person name="Corre E."/>
            <person name="Pelletier E."/>
            <person name="Niang G."/>
            <person name="Scheremetjew M."/>
            <person name="Finn R."/>
            <person name="Kale V."/>
            <person name="Holt S."/>
            <person name="Cochrane G."/>
            <person name="Meng A."/>
            <person name="Brown T."/>
            <person name="Cohen L."/>
        </authorList>
    </citation>
    <scope>NUCLEOTIDE SEQUENCE</scope>
    <source>
        <strain evidence="1">CCMP281</strain>
    </source>
</reference>
<organism evidence="1">
    <name type="scientific">Haptolina ericina</name>
    <dbReference type="NCBI Taxonomy" id="156174"/>
    <lineage>
        <taxon>Eukaryota</taxon>
        <taxon>Haptista</taxon>
        <taxon>Haptophyta</taxon>
        <taxon>Prymnesiophyceae</taxon>
        <taxon>Prymnesiales</taxon>
        <taxon>Prymnesiaceae</taxon>
        <taxon>Haptolina</taxon>
    </lineage>
</organism>
<dbReference type="AlphaFoldDB" id="A0A7S3EZK4"/>
<dbReference type="PANTHER" id="PTHR11952:SF9">
    <property type="entry name" value="UDP-SUGAR PYROPHOSPHORYLASE"/>
    <property type="match status" value="1"/>
</dbReference>
<accession>A0A7S3EZK4</accession>
<name>A0A7S3EZK4_9EUKA</name>
<dbReference type="PANTHER" id="PTHR11952">
    <property type="entry name" value="UDP- GLUCOSE PYROPHOSPHORYLASE"/>
    <property type="match status" value="1"/>
</dbReference>
<dbReference type="InterPro" id="IPR039741">
    <property type="entry name" value="UDP-sugar_pyrophosphorylase"/>
</dbReference>
<dbReference type="Gene3D" id="2.160.10.30">
    <property type="match status" value="1"/>
</dbReference>
<dbReference type="EMBL" id="HBHX01028809">
    <property type="protein sequence ID" value="CAE0115390.1"/>
    <property type="molecule type" value="Transcribed_RNA"/>
</dbReference>
<dbReference type="SUPFAM" id="SSF53448">
    <property type="entry name" value="Nucleotide-diphospho-sugar transferases"/>
    <property type="match status" value="1"/>
</dbReference>
<dbReference type="GO" id="GO:0006048">
    <property type="term" value="P:UDP-N-acetylglucosamine biosynthetic process"/>
    <property type="evidence" value="ECO:0007669"/>
    <property type="project" value="TreeGrafter"/>
</dbReference>
<dbReference type="InterPro" id="IPR029044">
    <property type="entry name" value="Nucleotide-diphossugar_trans"/>
</dbReference>
<dbReference type="Gene3D" id="3.90.550.10">
    <property type="entry name" value="Spore Coat Polysaccharide Biosynthesis Protein SpsA, Chain A"/>
    <property type="match status" value="1"/>
</dbReference>
<dbReference type="GO" id="GO:0003977">
    <property type="term" value="F:UDP-N-acetylglucosamine diphosphorylase activity"/>
    <property type="evidence" value="ECO:0007669"/>
    <property type="project" value="TreeGrafter"/>
</dbReference>
<dbReference type="FunFam" id="2.160.10.30:FF:000001">
    <property type="entry name" value="UDP-sugar pyrophosphorylase"/>
    <property type="match status" value="1"/>
</dbReference>
<evidence type="ECO:0000313" key="1">
    <source>
        <dbReference type="EMBL" id="CAE0115390.1"/>
    </source>
</evidence>